<gene>
    <name evidence="10" type="primary">thiE</name>
    <name evidence="14" type="ORF">SAMN02745157_0905</name>
</gene>
<dbReference type="GO" id="GO:0000287">
    <property type="term" value="F:magnesium ion binding"/>
    <property type="evidence" value="ECO:0007669"/>
    <property type="project" value="UniProtKB-UniRule"/>
</dbReference>
<dbReference type="AlphaFoldDB" id="A0A1M4W7S7"/>
<feature type="binding site" evidence="10">
    <location>
        <position position="71"/>
    </location>
    <ligand>
        <name>4-amino-2-methyl-5-(diphosphooxymethyl)pyrimidine</name>
        <dbReference type="ChEBI" id="CHEBI:57841"/>
    </ligand>
</feature>
<evidence type="ECO:0000313" key="15">
    <source>
        <dbReference type="Proteomes" id="UP000184485"/>
    </source>
</evidence>
<accession>A0A1M4W7S7</accession>
<keyword evidence="15" id="KW-1185">Reference proteome</keyword>
<proteinExistence type="inferred from homology"/>
<keyword evidence="3 10" id="KW-0808">Transferase</keyword>
<feature type="binding site" evidence="10">
    <location>
        <position position="72"/>
    </location>
    <ligand>
        <name>Mg(2+)</name>
        <dbReference type="ChEBI" id="CHEBI:18420"/>
    </ligand>
</feature>
<keyword evidence="6 10" id="KW-0784">Thiamine biosynthesis</keyword>
<feature type="binding site" evidence="10">
    <location>
        <position position="167"/>
    </location>
    <ligand>
        <name>2-[(2R,5Z)-2-carboxy-4-methylthiazol-5(2H)-ylidene]ethyl phosphate</name>
        <dbReference type="ChEBI" id="CHEBI:62899"/>
    </ligand>
</feature>
<keyword evidence="5 10" id="KW-0460">Magnesium</keyword>
<comment type="catalytic activity">
    <reaction evidence="7 10 11">
        <text>4-methyl-5-(2-phosphooxyethyl)-thiazole + 4-amino-2-methyl-5-(diphosphooxymethyl)pyrimidine + H(+) = thiamine phosphate + diphosphate</text>
        <dbReference type="Rhea" id="RHEA:22328"/>
        <dbReference type="ChEBI" id="CHEBI:15378"/>
        <dbReference type="ChEBI" id="CHEBI:33019"/>
        <dbReference type="ChEBI" id="CHEBI:37575"/>
        <dbReference type="ChEBI" id="CHEBI:57841"/>
        <dbReference type="ChEBI" id="CHEBI:58296"/>
        <dbReference type="EC" id="2.5.1.3"/>
    </reaction>
</comment>
<dbReference type="CDD" id="cd00564">
    <property type="entry name" value="TMP_TenI"/>
    <property type="match status" value="1"/>
</dbReference>
<evidence type="ECO:0000256" key="5">
    <source>
        <dbReference type="ARBA" id="ARBA00022842"/>
    </source>
</evidence>
<evidence type="ECO:0000256" key="10">
    <source>
        <dbReference type="HAMAP-Rule" id="MF_00097"/>
    </source>
</evidence>
<evidence type="ECO:0000256" key="1">
    <source>
        <dbReference type="ARBA" id="ARBA00003814"/>
    </source>
</evidence>
<comment type="cofactor">
    <cofactor evidence="10">
        <name>Mg(2+)</name>
        <dbReference type="ChEBI" id="CHEBI:18420"/>
    </cofactor>
    <text evidence="10">Binds 1 Mg(2+) ion per subunit.</text>
</comment>
<keyword evidence="4 10" id="KW-0479">Metal-binding</keyword>
<evidence type="ECO:0000256" key="4">
    <source>
        <dbReference type="ARBA" id="ARBA00022723"/>
    </source>
</evidence>
<feature type="binding site" evidence="10">
    <location>
        <position position="110"/>
    </location>
    <ligand>
        <name>4-amino-2-methyl-5-(diphosphooxymethyl)pyrimidine</name>
        <dbReference type="ChEBI" id="CHEBI:57841"/>
    </ligand>
</feature>
<comment type="catalytic activity">
    <reaction evidence="8 10 11">
        <text>2-(2-carboxy-4-methylthiazol-5-yl)ethyl phosphate + 4-amino-2-methyl-5-(diphosphooxymethyl)pyrimidine + 2 H(+) = thiamine phosphate + CO2 + diphosphate</text>
        <dbReference type="Rhea" id="RHEA:47848"/>
        <dbReference type="ChEBI" id="CHEBI:15378"/>
        <dbReference type="ChEBI" id="CHEBI:16526"/>
        <dbReference type="ChEBI" id="CHEBI:33019"/>
        <dbReference type="ChEBI" id="CHEBI:37575"/>
        <dbReference type="ChEBI" id="CHEBI:57841"/>
        <dbReference type="ChEBI" id="CHEBI:62890"/>
        <dbReference type="EC" id="2.5.1.3"/>
    </reaction>
</comment>
<dbReference type="OrthoDB" id="9810880at2"/>
<organism evidence="14 15">
    <name type="scientific">Kaistia soli DSM 19436</name>
    <dbReference type="NCBI Taxonomy" id="1122133"/>
    <lineage>
        <taxon>Bacteria</taxon>
        <taxon>Pseudomonadati</taxon>
        <taxon>Pseudomonadota</taxon>
        <taxon>Alphaproteobacteria</taxon>
        <taxon>Hyphomicrobiales</taxon>
        <taxon>Kaistiaceae</taxon>
        <taxon>Kaistia</taxon>
    </lineage>
</organism>
<protein>
    <recommendedName>
        <fullName evidence="10">Thiamine-phosphate synthase</fullName>
        <shortName evidence="10">TP synthase</shortName>
        <shortName evidence="10">TPS</shortName>
        <ecNumber evidence="10">2.5.1.3</ecNumber>
    </recommendedName>
    <alternativeName>
        <fullName evidence="10">Thiamine-phosphate pyrophosphorylase</fullName>
        <shortName evidence="10">TMP pyrophosphorylase</shortName>
        <shortName evidence="10">TMP-PPase</shortName>
    </alternativeName>
</protein>
<dbReference type="PANTHER" id="PTHR20857:SF15">
    <property type="entry name" value="THIAMINE-PHOSPHATE SYNTHASE"/>
    <property type="match status" value="1"/>
</dbReference>
<dbReference type="STRING" id="1122133.SAMN02745157_0905"/>
<dbReference type="GO" id="GO:0004789">
    <property type="term" value="F:thiamine-phosphate diphosphorylase activity"/>
    <property type="evidence" value="ECO:0007669"/>
    <property type="project" value="UniProtKB-UniRule"/>
</dbReference>
<dbReference type="NCBIfam" id="TIGR00693">
    <property type="entry name" value="thiE"/>
    <property type="match status" value="1"/>
</dbReference>
<evidence type="ECO:0000259" key="13">
    <source>
        <dbReference type="Pfam" id="PF02581"/>
    </source>
</evidence>
<dbReference type="EMBL" id="FQUP01000001">
    <property type="protein sequence ID" value="SHE77276.1"/>
    <property type="molecule type" value="Genomic_DNA"/>
</dbReference>
<evidence type="ECO:0000256" key="12">
    <source>
        <dbReference type="RuleBase" id="RU004253"/>
    </source>
</evidence>
<dbReference type="PANTHER" id="PTHR20857">
    <property type="entry name" value="THIAMINE-PHOSPHATE PYROPHOSPHORYLASE"/>
    <property type="match status" value="1"/>
</dbReference>
<dbReference type="GO" id="GO:0009228">
    <property type="term" value="P:thiamine biosynthetic process"/>
    <property type="evidence" value="ECO:0007669"/>
    <property type="project" value="UniProtKB-KW"/>
</dbReference>
<comment type="catalytic activity">
    <reaction evidence="9 10 11">
        <text>2-[(2R,5Z)-2-carboxy-4-methylthiazol-5(2H)-ylidene]ethyl phosphate + 4-amino-2-methyl-5-(diphosphooxymethyl)pyrimidine + 2 H(+) = thiamine phosphate + CO2 + diphosphate</text>
        <dbReference type="Rhea" id="RHEA:47844"/>
        <dbReference type="ChEBI" id="CHEBI:15378"/>
        <dbReference type="ChEBI" id="CHEBI:16526"/>
        <dbReference type="ChEBI" id="CHEBI:33019"/>
        <dbReference type="ChEBI" id="CHEBI:37575"/>
        <dbReference type="ChEBI" id="CHEBI:57841"/>
        <dbReference type="ChEBI" id="CHEBI:62899"/>
        <dbReference type="EC" id="2.5.1.3"/>
    </reaction>
</comment>
<dbReference type="InterPro" id="IPR036206">
    <property type="entry name" value="ThiamineP_synth_sf"/>
</dbReference>
<dbReference type="Gene3D" id="3.20.20.70">
    <property type="entry name" value="Aldolase class I"/>
    <property type="match status" value="1"/>
</dbReference>
<evidence type="ECO:0000256" key="2">
    <source>
        <dbReference type="ARBA" id="ARBA00005165"/>
    </source>
</evidence>
<dbReference type="HAMAP" id="MF_00097">
    <property type="entry name" value="TMP_synthase"/>
    <property type="match status" value="1"/>
</dbReference>
<dbReference type="InterPro" id="IPR022998">
    <property type="entry name" value="ThiamineP_synth_TenI"/>
</dbReference>
<feature type="binding site" evidence="10">
    <location>
        <position position="139"/>
    </location>
    <ligand>
        <name>4-amino-2-methyl-5-(diphosphooxymethyl)pyrimidine</name>
        <dbReference type="ChEBI" id="CHEBI:57841"/>
    </ligand>
</feature>
<dbReference type="Pfam" id="PF02581">
    <property type="entry name" value="TMP-TENI"/>
    <property type="match status" value="1"/>
</dbReference>
<dbReference type="InterPro" id="IPR034291">
    <property type="entry name" value="TMP_synthase"/>
</dbReference>
<comment type="similarity">
    <text evidence="10 11">Belongs to the thiamine-phosphate synthase family.</text>
</comment>
<dbReference type="RefSeq" id="WP_073051550.1">
    <property type="nucleotide sequence ID" value="NZ_FQUP01000001.1"/>
</dbReference>
<feature type="binding site" evidence="10">
    <location>
        <position position="91"/>
    </location>
    <ligand>
        <name>Mg(2+)</name>
        <dbReference type="ChEBI" id="CHEBI:18420"/>
    </ligand>
</feature>
<evidence type="ECO:0000313" key="14">
    <source>
        <dbReference type="EMBL" id="SHE77276.1"/>
    </source>
</evidence>
<dbReference type="FunFam" id="3.20.20.70:FF:000096">
    <property type="entry name" value="Thiamine-phosphate synthase"/>
    <property type="match status" value="1"/>
</dbReference>
<feature type="binding site" evidence="10">
    <location>
        <begin position="136"/>
        <end position="138"/>
    </location>
    <ligand>
        <name>2-[(2R,5Z)-2-carboxy-4-methylthiazol-5(2H)-ylidene]ethyl phosphate</name>
        <dbReference type="ChEBI" id="CHEBI:62899"/>
    </ligand>
</feature>
<comment type="caution">
    <text evidence="10">Lacks conserved residue(s) required for the propagation of feature annotation.</text>
</comment>
<dbReference type="EC" id="2.5.1.3" evidence="10"/>
<dbReference type="GO" id="GO:0005737">
    <property type="term" value="C:cytoplasm"/>
    <property type="evidence" value="ECO:0007669"/>
    <property type="project" value="TreeGrafter"/>
</dbReference>
<evidence type="ECO:0000256" key="7">
    <source>
        <dbReference type="ARBA" id="ARBA00047334"/>
    </source>
</evidence>
<reference evidence="14 15" key="1">
    <citation type="submission" date="2016-11" db="EMBL/GenBank/DDBJ databases">
        <authorList>
            <person name="Jaros S."/>
            <person name="Januszkiewicz K."/>
            <person name="Wedrychowicz H."/>
        </authorList>
    </citation>
    <scope>NUCLEOTIDE SEQUENCE [LARGE SCALE GENOMIC DNA]</scope>
    <source>
        <strain evidence="14 15">DSM 19436</strain>
    </source>
</reference>
<evidence type="ECO:0000256" key="11">
    <source>
        <dbReference type="RuleBase" id="RU003826"/>
    </source>
</evidence>
<feature type="domain" description="Thiamine phosphate synthase/TenI" evidence="13">
    <location>
        <begin position="9"/>
        <end position="190"/>
    </location>
</feature>
<evidence type="ECO:0000256" key="6">
    <source>
        <dbReference type="ARBA" id="ARBA00022977"/>
    </source>
</evidence>
<evidence type="ECO:0000256" key="3">
    <source>
        <dbReference type="ARBA" id="ARBA00022679"/>
    </source>
</evidence>
<comment type="pathway">
    <text evidence="2 10 12">Cofactor biosynthesis; thiamine diphosphate biosynthesis; thiamine phosphate from 4-amino-2-methyl-5-diphosphomethylpyrimidine and 4-methyl-5-(2-phosphoethyl)-thiazole: step 1/1.</text>
</comment>
<dbReference type="SUPFAM" id="SSF51391">
    <property type="entry name" value="Thiamin phosphate synthase"/>
    <property type="match status" value="1"/>
</dbReference>
<dbReference type="InterPro" id="IPR013785">
    <property type="entry name" value="Aldolase_TIM"/>
</dbReference>
<sequence length="213" mass="21526">MTIPFDLSLYLVTDEQLAGPRGVVEAVGRAIEGGVTLVQLRDPKGKGRAQVEIAAALLQILRPRGIPLIINDRVDVALAVGADGVHVGQSDIPAAMVRRMIGPDKILGLSVSYASELTAPDLSVVDYIGVGPIYATATKTNAAPPIGFDGLAALAAASPVPVVAIGGVKAEHVVPALAAGAAGLAIVSAIIAADDPAAAAADFSTRIARFRAT</sequence>
<name>A0A1M4W7S7_9HYPH</name>
<feature type="binding site" evidence="10">
    <location>
        <begin position="187"/>
        <end position="188"/>
    </location>
    <ligand>
        <name>2-[(2R,5Z)-2-carboxy-4-methylthiazol-5(2H)-ylidene]ethyl phosphate</name>
        <dbReference type="ChEBI" id="CHEBI:62899"/>
    </ligand>
</feature>
<evidence type="ECO:0000256" key="8">
    <source>
        <dbReference type="ARBA" id="ARBA00047851"/>
    </source>
</evidence>
<evidence type="ECO:0000256" key="9">
    <source>
        <dbReference type="ARBA" id="ARBA00047883"/>
    </source>
</evidence>
<comment type="function">
    <text evidence="1 10">Condenses 4-methyl-5-(beta-hydroxyethyl)thiazole monophosphate (THZ-P) and 2-methyl-4-amino-5-hydroxymethyl pyrimidine pyrophosphate (HMP-PP) to form thiamine monophosphate (TMP).</text>
</comment>
<dbReference type="Proteomes" id="UP000184485">
    <property type="component" value="Unassembled WGS sequence"/>
</dbReference>
<dbReference type="UniPathway" id="UPA00060">
    <property type="reaction ID" value="UER00141"/>
</dbReference>
<dbReference type="GO" id="GO:0009229">
    <property type="term" value="P:thiamine diphosphate biosynthetic process"/>
    <property type="evidence" value="ECO:0007669"/>
    <property type="project" value="UniProtKB-UniRule"/>
</dbReference>